<reference evidence="2" key="2">
    <citation type="submission" date="2025-08" db="UniProtKB">
        <authorList>
            <consortium name="RefSeq"/>
        </authorList>
    </citation>
    <scope>IDENTIFICATION</scope>
    <source>
        <tissue evidence="2">Leaf</tissue>
    </source>
</reference>
<dbReference type="RefSeq" id="XP_075078962.1">
    <property type="nucleotide sequence ID" value="XM_075222861.1"/>
</dbReference>
<organism evidence="1 2">
    <name type="scientific">Nicotiana tabacum</name>
    <name type="common">Common tobacco</name>
    <dbReference type="NCBI Taxonomy" id="4097"/>
    <lineage>
        <taxon>Eukaryota</taxon>
        <taxon>Viridiplantae</taxon>
        <taxon>Streptophyta</taxon>
        <taxon>Embryophyta</taxon>
        <taxon>Tracheophyta</taxon>
        <taxon>Spermatophyta</taxon>
        <taxon>Magnoliopsida</taxon>
        <taxon>eudicotyledons</taxon>
        <taxon>Gunneridae</taxon>
        <taxon>Pentapetalae</taxon>
        <taxon>asterids</taxon>
        <taxon>lamiids</taxon>
        <taxon>Solanales</taxon>
        <taxon>Solanaceae</taxon>
        <taxon>Nicotianoideae</taxon>
        <taxon>Nicotianeae</taxon>
        <taxon>Nicotiana</taxon>
    </lineage>
</organism>
<evidence type="ECO:0000313" key="2">
    <source>
        <dbReference type="RefSeq" id="XP_075078962.1"/>
    </source>
</evidence>
<keyword evidence="1" id="KW-1185">Reference proteome</keyword>
<proteinExistence type="predicted"/>
<name>A0AC58S1U7_TOBAC</name>
<gene>
    <name evidence="2" type="primary">LOC107824046</name>
</gene>
<sequence>MELEVALRDYVGRETPLYFAERLTDHYKSRNRGKGPDIYLKREDLNHVGAHKINNAIAQTMLAKRMDCKNIIAATGAGQHGVATAAACAKLSLECTVFMGSLDMERQPSNVLLMKHLGAKVKSVKGSFKDAVSEGIRSWVNNLEISYLDVVSLKFFKIKNYVKNTISHKNGHDDAIIILWAGKILGDNYHGTMSYLLQDEEGQIIGPYSIGVGLEYPSVSPELSFLKDIGHAEFYTVTDKQALEAYKWLCRLEGIFPALEASHALAFLDKLCPTLADGEKVVVNLSGRGDKDVTIVFNHTTKDE</sequence>
<reference evidence="1" key="1">
    <citation type="journal article" date="2014" name="Nat. Commun.">
        <title>The tobacco genome sequence and its comparison with those of tomato and potato.</title>
        <authorList>
            <person name="Sierro N."/>
            <person name="Battey J.N."/>
            <person name="Ouadi S."/>
            <person name="Bakaher N."/>
            <person name="Bovet L."/>
            <person name="Willig A."/>
            <person name="Goepfert S."/>
            <person name="Peitsch M.C."/>
            <person name="Ivanov N.V."/>
        </authorList>
    </citation>
    <scope>NUCLEOTIDE SEQUENCE [LARGE SCALE GENOMIC DNA]</scope>
</reference>
<evidence type="ECO:0000313" key="1">
    <source>
        <dbReference type="Proteomes" id="UP000790787"/>
    </source>
</evidence>
<accession>A0AC58S1U7</accession>
<protein>
    <submittedName>
        <fullName evidence="2">Tryptophan synthase beta chain 2, chloroplastic-like</fullName>
    </submittedName>
</protein>
<dbReference type="Proteomes" id="UP000790787">
    <property type="component" value="Chromosome 1"/>
</dbReference>